<keyword evidence="2" id="KW-1185">Reference proteome</keyword>
<accession>A0ABR3LEK7</accession>
<gene>
    <name evidence="1" type="ORF">QQF64_021112</name>
</gene>
<comment type="caution">
    <text evidence="1">The sequence shown here is derived from an EMBL/GenBank/DDBJ whole genome shotgun (WGS) entry which is preliminary data.</text>
</comment>
<evidence type="ECO:0000313" key="1">
    <source>
        <dbReference type="EMBL" id="KAL1250107.1"/>
    </source>
</evidence>
<dbReference type="EMBL" id="JAYMGO010000023">
    <property type="protein sequence ID" value="KAL1250107.1"/>
    <property type="molecule type" value="Genomic_DNA"/>
</dbReference>
<protein>
    <submittedName>
        <fullName evidence="1">Uncharacterized protein</fullName>
    </submittedName>
</protein>
<proteinExistence type="predicted"/>
<organism evidence="1 2">
    <name type="scientific">Cirrhinus molitorella</name>
    <name type="common">mud carp</name>
    <dbReference type="NCBI Taxonomy" id="172907"/>
    <lineage>
        <taxon>Eukaryota</taxon>
        <taxon>Metazoa</taxon>
        <taxon>Chordata</taxon>
        <taxon>Craniata</taxon>
        <taxon>Vertebrata</taxon>
        <taxon>Euteleostomi</taxon>
        <taxon>Actinopterygii</taxon>
        <taxon>Neopterygii</taxon>
        <taxon>Teleostei</taxon>
        <taxon>Ostariophysi</taxon>
        <taxon>Cypriniformes</taxon>
        <taxon>Cyprinidae</taxon>
        <taxon>Labeoninae</taxon>
        <taxon>Labeonini</taxon>
        <taxon>Cirrhinus</taxon>
    </lineage>
</organism>
<dbReference type="Proteomes" id="UP001558613">
    <property type="component" value="Unassembled WGS sequence"/>
</dbReference>
<evidence type="ECO:0000313" key="2">
    <source>
        <dbReference type="Proteomes" id="UP001558613"/>
    </source>
</evidence>
<reference evidence="1 2" key="1">
    <citation type="submission" date="2023-09" db="EMBL/GenBank/DDBJ databases">
        <authorList>
            <person name="Wang M."/>
        </authorList>
    </citation>
    <scope>NUCLEOTIDE SEQUENCE [LARGE SCALE GENOMIC DNA]</scope>
    <source>
        <strain evidence="1">GT-2023</strain>
        <tissue evidence="1">Liver</tissue>
    </source>
</reference>
<name>A0ABR3LEK7_9TELE</name>
<sequence>MILGKFFFSSSPKRAATPQALQLKWDLRNINSLIELLAHNFLNAILFNLCRPDCASIESYGFLQDEFGLTLKVTVVAAGVQRYKPFHPWSVSRCPF</sequence>